<keyword evidence="3" id="KW-1003">Cell membrane</keyword>
<sequence>MGTHSTGDEPGTRAAPSEEGETGTRARVRRRIRISAGPIVVITLLMALLSTMYLGYVVNPEKNLHDFPIALVNQDDGDIRDGQQIDIGDQITSALTERVPADKVDLRVIGIGEAQRLLDNGEVYGAIILPSDLSKRLSILGTGSVVPGDIQQPVITVVTNPRTGTYATQITQTVARQALIQVNAEVGKQLTATVDDELKAGPGGGTEISGAARLMLAEPIQVLIEPYRPLPDGTGQGLSAFFYTLLVVLAGFTGAMIVHTMVDSALGFVPTEYGPWFVHHPTSPHSRVRTLLLKWGVIAVAAPIVSGLFIGIATLLDMPLDHSLALFLFGTLAIIAVGVTALSVLAVFGSAGLLINLILFIVLGLPSAGATIPLEATPHYMAWLATFEPMHQIYLGIRAILYFDAHGNPGLARGVGMSLFGLGVGLVLGLVFTILYDRKGLERRSNR</sequence>
<dbReference type="InterPro" id="IPR022703">
    <property type="entry name" value="DUF3533"/>
</dbReference>
<dbReference type="Proteomes" id="UP000638263">
    <property type="component" value="Unassembled WGS sequence"/>
</dbReference>
<evidence type="ECO:0000256" key="2">
    <source>
        <dbReference type="ARBA" id="ARBA00007783"/>
    </source>
</evidence>
<organism evidence="10 11">
    <name type="scientific">Nocardia jinanensis</name>
    <dbReference type="NCBI Taxonomy" id="382504"/>
    <lineage>
        <taxon>Bacteria</taxon>
        <taxon>Bacillati</taxon>
        <taxon>Actinomycetota</taxon>
        <taxon>Actinomycetes</taxon>
        <taxon>Mycobacteriales</taxon>
        <taxon>Nocardiaceae</taxon>
        <taxon>Nocardia</taxon>
    </lineage>
</organism>
<evidence type="ECO:0000256" key="6">
    <source>
        <dbReference type="ARBA" id="ARBA00023136"/>
    </source>
</evidence>
<evidence type="ECO:0000256" key="3">
    <source>
        <dbReference type="ARBA" id="ARBA00022475"/>
    </source>
</evidence>
<dbReference type="RefSeq" id="WP_082681452.1">
    <property type="nucleotide sequence ID" value="NZ_BMMH01000001.1"/>
</dbReference>
<comment type="subcellular location">
    <subcellularLocation>
        <location evidence="1">Cell membrane</location>
        <topology evidence="1">Multi-pass membrane protein</topology>
    </subcellularLocation>
</comment>
<comment type="caution">
    <text evidence="10">The sequence shown here is derived from an EMBL/GenBank/DDBJ whole genome shotgun (WGS) entry which is preliminary data.</text>
</comment>
<dbReference type="PANTHER" id="PTHR43077:SF8">
    <property type="entry name" value="DOXORUBICIN RESISTANCE ABC TRANSPORTER PERMEASE PROTEIN DRRB"/>
    <property type="match status" value="1"/>
</dbReference>
<evidence type="ECO:0000256" key="8">
    <source>
        <dbReference type="SAM" id="Phobius"/>
    </source>
</evidence>
<evidence type="ECO:0000256" key="1">
    <source>
        <dbReference type="ARBA" id="ARBA00004651"/>
    </source>
</evidence>
<evidence type="ECO:0000313" key="11">
    <source>
        <dbReference type="Proteomes" id="UP000638263"/>
    </source>
</evidence>
<comment type="similarity">
    <text evidence="2">Belongs to the ABC-2 integral membrane protein family.</text>
</comment>
<evidence type="ECO:0000256" key="5">
    <source>
        <dbReference type="ARBA" id="ARBA00022989"/>
    </source>
</evidence>
<reference evidence="10" key="1">
    <citation type="journal article" date="2014" name="Int. J. Syst. Evol. Microbiol.">
        <title>Complete genome sequence of Corynebacterium casei LMG S-19264T (=DSM 44701T), isolated from a smear-ripened cheese.</title>
        <authorList>
            <consortium name="US DOE Joint Genome Institute (JGI-PGF)"/>
            <person name="Walter F."/>
            <person name="Albersmeier A."/>
            <person name="Kalinowski J."/>
            <person name="Ruckert C."/>
        </authorList>
    </citation>
    <scope>NUCLEOTIDE SEQUENCE</scope>
    <source>
        <strain evidence="10">CGMCC 4.3508</strain>
    </source>
</reference>
<feature type="transmembrane region" description="Helical" evidence="8">
    <location>
        <begin position="34"/>
        <end position="56"/>
    </location>
</feature>
<feature type="transmembrane region" description="Helical" evidence="8">
    <location>
        <begin position="415"/>
        <end position="436"/>
    </location>
</feature>
<feature type="transmembrane region" description="Helical" evidence="8">
    <location>
        <begin position="324"/>
        <end position="346"/>
    </location>
</feature>
<dbReference type="EMBL" id="BMMH01000001">
    <property type="protein sequence ID" value="GGK92598.1"/>
    <property type="molecule type" value="Genomic_DNA"/>
</dbReference>
<keyword evidence="6 8" id="KW-0472">Membrane</keyword>
<feature type="domain" description="DUF3533" evidence="9">
    <location>
        <begin position="41"/>
        <end position="415"/>
    </location>
</feature>
<dbReference type="AlphaFoldDB" id="A0A917R6X6"/>
<feature type="region of interest" description="Disordered" evidence="7">
    <location>
        <begin position="1"/>
        <end position="26"/>
    </location>
</feature>
<accession>A0A917R6X6</accession>
<dbReference type="GO" id="GO:0005886">
    <property type="term" value="C:plasma membrane"/>
    <property type="evidence" value="ECO:0007669"/>
    <property type="project" value="UniProtKB-SubCell"/>
</dbReference>
<evidence type="ECO:0000259" key="9">
    <source>
        <dbReference type="Pfam" id="PF12051"/>
    </source>
</evidence>
<dbReference type="Gene3D" id="3.40.1710.10">
    <property type="entry name" value="abc type-2 transporter like domain"/>
    <property type="match status" value="1"/>
</dbReference>
<proteinExistence type="inferred from homology"/>
<evidence type="ECO:0000256" key="4">
    <source>
        <dbReference type="ARBA" id="ARBA00022692"/>
    </source>
</evidence>
<dbReference type="InterPro" id="IPR051328">
    <property type="entry name" value="T7SS_ABC-Transporter"/>
</dbReference>
<reference evidence="10" key="2">
    <citation type="submission" date="2020-09" db="EMBL/GenBank/DDBJ databases">
        <authorList>
            <person name="Sun Q."/>
            <person name="Zhou Y."/>
        </authorList>
    </citation>
    <scope>NUCLEOTIDE SEQUENCE</scope>
    <source>
        <strain evidence="10">CGMCC 4.3508</strain>
    </source>
</reference>
<evidence type="ECO:0000313" key="10">
    <source>
        <dbReference type="EMBL" id="GGK92598.1"/>
    </source>
</evidence>
<protein>
    <recommendedName>
        <fullName evidence="9">DUF3533 domain-containing protein</fullName>
    </recommendedName>
</protein>
<gene>
    <name evidence="10" type="ORF">GCM10011588_03830</name>
</gene>
<keyword evidence="4 8" id="KW-0812">Transmembrane</keyword>
<dbReference type="Pfam" id="PF12051">
    <property type="entry name" value="DUF3533"/>
    <property type="match status" value="1"/>
</dbReference>
<keyword evidence="5 8" id="KW-1133">Transmembrane helix</keyword>
<keyword evidence="11" id="KW-1185">Reference proteome</keyword>
<name>A0A917R6X6_9NOCA</name>
<feature type="compositionally biased region" description="Basic and acidic residues" evidence="7">
    <location>
        <begin position="1"/>
        <end position="11"/>
    </location>
</feature>
<feature type="transmembrane region" description="Helical" evidence="8">
    <location>
        <begin position="353"/>
        <end position="374"/>
    </location>
</feature>
<evidence type="ECO:0000256" key="7">
    <source>
        <dbReference type="SAM" id="MobiDB-lite"/>
    </source>
</evidence>
<dbReference type="PANTHER" id="PTHR43077">
    <property type="entry name" value="TRANSPORT PERMEASE YVFS-RELATED"/>
    <property type="match status" value="1"/>
</dbReference>
<feature type="transmembrane region" description="Helical" evidence="8">
    <location>
        <begin position="291"/>
        <end position="312"/>
    </location>
</feature>
<feature type="transmembrane region" description="Helical" evidence="8">
    <location>
        <begin position="240"/>
        <end position="258"/>
    </location>
</feature>